<accession>A0A8B6HK86</accession>
<dbReference type="PANTHER" id="PTHR33153">
    <property type="entry name" value="MYND-TYPE DOMAIN-CONTAINING PROTEIN"/>
    <property type="match status" value="1"/>
</dbReference>
<evidence type="ECO:0000313" key="1">
    <source>
        <dbReference type="EMBL" id="VDI80859.1"/>
    </source>
</evidence>
<keyword evidence="2" id="KW-1185">Reference proteome</keyword>
<dbReference type="Proteomes" id="UP000596742">
    <property type="component" value="Unassembled WGS sequence"/>
</dbReference>
<reference evidence="1" key="1">
    <citation type="submission" date="2018-11" db="EMBL/GenBank/DDBJ databases">
        <authorList>
            <person name="Alioto T."/>
            <person name="Alioto T."/>
        </authorList>
    </citation>
    <scope>NUCLEOTIDE SEQUENCE</scope>
</reference>
<dbReference type="EMBL" id="UYJE01010207">
    <property type="protein sequence ID" value="VDI80859.1"/>
    <property type="molecule type" value="Genomic_DNA"/>
</dbReference>
<comment type="caution">
    <text evidence="1">The sequence shown here is derived from an EMBL/GenBank/DDBJ whole genome shotgun (WGS) entry which is preliminary data.</text>
</comment>
<proteinExistence type="predicted"/>
<evidence type="ECO:0000313" key="2">
    <source>
        <dbReference type="Proteomes" id="UP000596742"/>
    </source>
</evidence>
<protein>
    <submittedName>
        <fullName evidence="1">Uncharacterized protein</fullName>
    </submittedName>
</protein>
<sequence>MENTVNDSSITEVSSFEVSYNFQNSETLDVTEHECSIEERSVFVQSSEQTLANSVGSFNGRNFQESDLETSSICENSIEELSLIQDNVERRHIHIPSPIAERFPAVYDFIDDEPPPPVRAPVLCEEDLFERNSDSNSTDNLSIISSTLPTSGSSTQSEPFGHLEYEHPNFKTSTPVSKGRRAWLQGHGITKSSFYRYRTKWQNSNLTRNSKAGQSFSEQKQAAIHWLGEYIAQRGERPPHQQEVWLPFGMRKKEIYIAYRNEQIMDFNNFICLQHLFTPFGGSFIVMLKSDQLLSIIDDEGTYTPSEEISIDGPFNPDMEISLEELYYPSSNICVVTLFFIHKTLQKIMKIK</sequence>
<name>A0A8B6HK86_MYTGA</name>
<dbReference type="PANTHER" id="PTHR33153:SF3">
    <property type="entry name" value="TRAFFICKING PROTEIN PARTICLE COMPLEX SUBUNIT 11 DOMAIN-CONTAINING PROTEIN"/>
    <property type="match status" value="1"/>
</dbReference>
<dbReference type="AlphaFoldDB" id="A0A8B6HK86"/>
<organism evidence="1 2">
    <name type="scientific">Mytilus galloprovincialis</name>
    <name type="common">Mediterranean mussel</name>
    <dbReference type="NCBI Taxonomy" id="29158"/>
    <lineage>
        <taxon>Eukaryota</taxon>
        <taxon>Metazoa</taxon>
        <taxon>Spiralia</taxon>
        <taxon>Lophotrochozoa</taxon>
        <taxon>Mollusca</taxon>
        <taxon>Bivalvia</taxon>
        <taxon>Autobranchia</taxon>
        <taxon>Pteriomorphia</taxon>
        <taxon>Mytilida</taxon>
        <taxon>Mytiloidea</taxon>
        <taxon>Mytilidae</taxon>
        <taxon>Mytilinae</taxon>
        <taxon>Mytilus</taxon>
    </lineage>
</organism>
<gene>
    <name evidence="1" type="ORF">MGAL_10B021274</name>
</gene>